<dbReference type="Gene3D" id="3.40.50.300">
    <property type="entry name" value="P-loop containing nucleotide triphosphate hydrolases"/>
    <property type="match status" value="1"/>
</dbReference>
<comment type="caution">
    <text evidence="8">The sequence shown here is derived from an EMBL/GenBank/DDBJ whole genome shotgun (WGS) entry which is preliminary data.</text>
</comment>
<evidence type="ECO:0000256" key="1">
    <source>
        <dbReference type="ARBA" id="ARBA00022741"/>
    </source>
</evidence>
<dbReference type="InterPro" id="IPR002197">
    <property type="entry name" value="HTH_Fis"/>
</dbReference>
<dbReference type="InterPro" id="IPR027417">
    <property type="entry name" value="P-loop_NTPase"/>
</dbReference>
<dbReference type="InterPro" id="IPR058031">
    <property type="entry name" value="AAA_lid_NorR"/>
</dbReference>
<dbReference type="SMART" id="SM00382">
    <property type="entry name" value="AAA"/>
    <property type="match status" value="1"/>
</dbReference>
<feature type="domain" description="FHA" evidence="6">
    <location>
        <begin position="22"/>
        <end position="71"/>
    </location>
</feature>
<dbReference type="GO" id="GO:0043565">
    <property type="term" value="F:sequence-specific DNA binding"/>
    <property type="evidence" value="ECO:0007669"/>
    <property type="project" value="InterPro"/>
</dbReference>
<dbReference type="Pfam" id="PF00498">
    <property type="entry name" value="FHA"/>
    <property type="match status" value="1"/>
</dbReference>
<evidence type="ECO:0000256" key="2">
    <source>
        <dbReference type="ARBA" id="ARBA00022840"/>
    </source>
</evidence>
<evidence type="ECO:0000259" key="6">
    <source>
        <dbReference type="PROSITE" id="PS50006"/>
    </source>
</evidence>
<dbReference type="SUPFAM" id="SSF46689">
    <property type="entry name" value="Homeodomain-like"/>
    <property type="match status" value="1"/>
</dbReference>
<dbReference type="InterPro" id="IPR025944">
    <property type="entry name" value="Sigma_54_int_dom_CS"/>
</dbReference>
<dbReference type="InterPro" id="IPR003593">
    <property type="entry name" value="AAA+_ATPase"/>
</dbReference>
<evidence type="ECO:0000313" key="9">
    <source>
        <dbReference type="Proteomes" id="UP000075391"/>
    </source>
</evidence>
<protein>
    <submittedName>
        <fullName evidence="8">Transcriptional regulator</fullName>
    </submittedName>
</protein>
<dbReference type="InterPro" id="IPR009057">
    <property type="entry name" value="Homeodomain-like_sf"/>
</dbReference>
<dbReference type="PANTHER" id="PTHR32071">
    <property type="entry name" value="TRANSCRIPTIONAL REGULATORY PROTEIN"/>
    <property type="match status" value="1"/>
</dbReference>
<dbReference type="Pfam" id="PF00158">
    <property type="entry name" value="Sigma54_activat"/>
    <property type="match status" value="1"/>
</dbReference>
<keyword evidence="2" id="KW-0067">ATP-binding</keyword>
<dbReference type="InterPro" id="IPR002078">
    <property type="entry name" value="Sigma_54_int"/>
</dbReference>
<evidence type="ECO:0000256" key="5">
    <source>
        <dbReference type="ARBA" id="ARBA00023163"/>
    </source>
</evidence>
<feature type="domain" description="Sigma-54 factor interaction" evidence="7">
    <location>
        <begin position="103"/>
        <end position="325"/>
    </location>
</feature>
<proteinExistence type="predicted"/>
<accession>A0A150WIK9</accession>
<keyword evidence="4" id="KW-0238">DNA-binding</keyword>
<dbReference type="AlphaFoldDB" id="A0A150WIK9"/>
<dbReference type="CDD" id="cd00060">
    <property type="entry name" value="FHA"/>
    <property type="match status" value="1"/>
</dbReference>
<dbReference type="SUPFAM" id="SSF52540">
    <property type="entry name" value="P-loop containing nucleoside triphosphate hydrolases"/>
    <property type="match status" value="1"/>
</dbReference>
<dbReference type="EMBL" id="LUKF01000014">
    <property type="protein sequence ID" value="KYG63466.1"/>
    <property type="molecule type" value="Genomic_DNA"/>
</dbReference>
<dbReference type="InterPro" id="IPR000253">
    <property type="entry name" value="FHA_dom"/>
</dbReference>
<dbReference type="PROSITE" id="PS50045">
    <property type="entry name" value="SIGMA54_INTERACT_4"/>
    <property type="match status" value="1"/>
</dbReference>
<reference evidence="8 9" key="1">
    <citation type="submission" date="2016-03" db="EMBL/GenBank/DDBJ databases">
        <authorList>
            <person name="Ploux O."/>
        </authorList>
    </citation>
    <scope>NUCLEOTIDE SEQUENCE [LARGE SCALE GENOMIC DNA]</scope>
    <source>
        <strain evidence="8 9">BER2</strain>
    </source>
</reference>
<dbReference type="Pfam" id="PF02954">
    <property type="entry name" value="HTH_8"/>
    <property type="match status" value="1"/>
</dbReference>
<gene>
    <name evidence="8" type="ORF">AZI85_05410</name>
</gene>
<dbReference type="GO" id="GO:0005524">
    <property type="term" value="F:ATP binding"/>
    <property type="evidence" value="ECO:0007669"/>
    <property type="project" value="UniProtKB-KW"/>
</dbReference>
<dbReference type="PANTHER" id="PTHR32071:SF117">
    <property type="entry name" value="PTS-DEPENDENT DIHYDROXYACETONE KINASE OPERON REGULATORY PROTEIN-RELATED"/>
    <property type="match status" value="1"/>
</dbReference>
<evidence type="ECO:0000313" key="8">
    <source>
        <dbReference type="EMBL" id="KYG63466.1"/>
    </source>
</evidence>
<dbReference type="FunFam" id="3.40.50.300:FF:000006">
    <property type="entry name" value="DNA-binding transcriptional regulator NtrC"/>
    <property type="match status" value="1"/>
</dbReference>
<keyword evidence="5" id="KW-0804">Transcription</keyword>
<keyword evidence="3" id="KW-0805">Transcription regulation</keyword>
<dbReference type="RefSeq" id="WP_063243812.1">
    <property type="nucleotide sequence ID" value="NZ_LUKF01000014.1"/>
</dbReference>
<dbReference type="SMART" id="SM00240">
    <property type="entry name" value="FHA"/>
    <property type="match status" value="1"/>
</dbReference>
<name>A0A150WIK9_BDEBC</name>
<dbReference type="Pfam" id="PF25601">
    <property type="entry name" value="AAA_lid_14"/>
    <property type="match status" value="1"/>
</dbReference>
<dbReference type="OrthoDB" id="5496274at2"/>
<dbReference type="Gene3D" id="1.10.8.60">
    <property type="match status" value="1"/>
</dbReference>
<dbReference type="SUPFAM" id="SSF49879">
    <property type="entry name" value="SMAD/FHA domain"/>
    <property type="match status" value="1"/>
</dbReference>
<dbReference type="Proteomes" id="UP000075391">
    <property type="component" value="Unassembled WGS sequence"/>
</dbReference>
<evidence type="ECO:0000259" key="7">
    <source>
        <dbReference type="PROSITE" id="PS50045"/>
    </source>
</evidence>
<keyword evidence="1" id="KW-0547">Nucleotide-binding</keyword>
<dbReference type="Gene3D" id="2.60.200.20">
    <property type="match status" value="1"/>
</dbReference>
<dbReference type="PRINTS" id="PR01590">
    <property type="entry name" value="HTHFIS"/>
</dbReference>
<evidence type="ECO:0000256" key="4">
    <source>
        <dbReference type="ARBA" id="ARBA00023125"/>
    </source>
</evidence>
<organism evidence="8 9">
    <name type="scientific">Bdellovibrio bacteriovorus</name>
    <dbReference type="NCBI Taxonomy" id="959"/>
    <lineage>
        <taxon>Bacteria</taxon>
        <taxon>Pseudomonadati</taxon>
        <taxon>Bdellovibrionota</taxon>
        <taxon>Bdellovibrionia</taxon>
        <taxon>Bdellovibrionales</taxon>
        <taxon>Pseudobdellovibrionaceae</taxon>
        <taxon>Bdellovibrio</taxon>
    </lineage>
</organism>
<dbReference type="InterPro" id="IPR008984">
    <property type="entry name" value="SMAD_FHA_dom_sf"/>
</dbReference>
<evidence type="ECO:0000256" key="3">
    <source>
        <dbReference type="ARBA" id="ARBA00023015"/>
    </source>
</evidence>
<dbReference type="PROSITE" id="PS00688">
    <property type="entry name" value="SIGMA54_INTERACT_3"/>
    <property type="match status" value="1"/>
</dbReference>
<dbReference type="CDD" id="cd00009">
    <property type="entry name" value="AAA"/>
    <property type="match status" value="1"/>
</dbReference>
<dbReference type="Gene3D" id="1.10.10.60">
    <property type="entry name" value="Homeodomain-like"/>
    <property type="match status" value="1"/>
</dbReference>
<sequence>MHQPFLKVLDENSKNLSLGEFMTLGKDPQCQIQLTAEQISDRHARIEKKDSYYIIRDLRSAVGTYVNDARVVEAVLQDGDIIRLGTLELVYREKEETQTAFPLSSRNEVWNDELKTLGNVAKTEFPVLVLGPSGTGKDVIAQALHETSDRHRGPFVSVNCSALSETLIESELFGHVKGSFTGAINDRKGAFEAARCGTLFLDEIGDLSYSLQAKLLRALENNEIRPVGADRNIKTDVRIIAATHQNLSEKIREGAFRSDLYFRLNVIAVNPPALQFRMEDFEELLYNFARKMRVRFSFGAIARLKKHSWPGNIRELKNLVNRAAALYPREHITENHIEKLLDRTLLEPTEKVVNDIPVIKEIEKQMIIKRLTANRGNQRRTAQDLGMPKSTLHDRLKYYNIDISNFKAL</sequence>
<dbReference type="GO" id="GO:0006355">
    <property type="term" value="P:regulation of DNA-templated transcription"/>
    <property type="evidence" value="ECO:0007669"/>
    <property type="project" value="InterPro"/>
</dbReference>
<dbReference type="PROSITE" id="PS50006">
    <property type="entry name" value="FHA_DOMAIN"/>
    <property type="match status" value="1"/>
</dbReference>